<dbReference type="Proteomes" id="UP001589647">
    <property type="component" value="Unassembled WGS sequence"/>
</dbReference>
<name>A0ABV5IVC7_9ACTN</name>
<organism evidence="1 2">
    <name type="scientific">Nonomuraea spiralis</name>
    <dbReference type="NCBI Taxonomy" id="46182"/>
    <lineage>
        <taxon>Bacteria</taxon>
        <taxon>Bacillati</taxon>
        <taxon>Actinomycetota</taxon>
        <taxon>Actinomycetes</taxon>
        <taxon>Streptosporangiales</taxon>
        <taxon>Streptosporangiaceae</taxon>
        <taxon>Nonomuraea</taxon>
    </lineage>
</organism>
<keyword evidence="2" id="KW-1185">Reference proteome</keyword>
<dbReference type="EMBL" id="JBHMEI010000078">
    <property type="protein sequence ID" value="MFB9208451.1"/>
    <property type="molecule type" value="Genomic_DNA"/>
</dbReference>
<evidence type="ECO:0000313" key="2">
    <source>
        <dbReference type="Proteomes" id="UP001589647"/>
    </source>
</evidence>
<comment type="caution">
    <text evidence="1">The sequence shown here is derived from an EMBL/GenBank/DDBJ whole genome shotgun (WGS) entry which is preliminary data.</text>
</comment>
<evidence type="ECO:0000313" key="1">
    <source>
        <dbReference type="EMBL" id="MFB9208451.1"/>
    </source>
</evidence>
<protein>
    <submittedName>
        <fullName evidence="1">Uncharacterized protein</fullName>
    </submittedName>
</protein>
<reference evidence="1 2" key="1">
    <citation type="submission" date="2024-09" db="EMBL/GenBank/DDBJ databases">
        <authorList>
            <person name="Sun Q."/>
            <person name="Mori K."/>
        </authorList>
    </citation>
    <scope>NUCLEOTIDE SEQUENCE [LARGE SCALE GENOMIC DNA]</scope>
    <source>
        <strain evidence="1 2">CCM 3426</strain>
    </source>
</reference>
<proteinExistence type="predicted"/>
<gene>
    <name evidence="1" type="ORF">ACFFV7_45230</name>
</gene>
<accession>A0ABV5IVC7</accession>
<sequence>MLSSEVGDDLTSAYVTRVPLLAGANPYVTLYDGDTPTGYASLWQVDWSTHGSGSVLVVWTPAGLRVVSDDPRLGAWIEEHFVRHFDEARALPSWPAARVERAAVELRVDPATGAYAAAAGLTVGITGPLDARPFAMADFPLRGASHGLSMQIIPCAHASITIDGRAVPGVPAVTWPGGRPSSSAITTVHEAWSM</sequence>
<dbReference type="RefSeq" id="WP_125634103.1">
    <property type="nucleotide sequence ID" value="NZ_BMRC01000005.1"/>
</dbReference>